<dbReference type="InterPro" id="IPR052414">
    <property type="entry name" value="U3_snoRNA-assoc_WDR"/>
</dbReference>
<evidence type="ECO:0000256" key="1">
    <source>
        <dbReference type="ARBA" id="ARBA00004123"/>
    </source>
</evidence>
<name>A0AAD7IR53_9AGAR</name>
<dbReference type="PANTHER" id="PTHR44267:SF1">
    <property type="entry name" value="WD REPEAT-CONTAINING PROTEIN 43"/>
    <property type="match status" value="1"/>
</dbReference>
<dbReference type="InterPro" id="IPR001680">
    <property type="entry name" value="WD40_rpt"/>
</dbReference>
<comment type="caution">
    <text evidence="6">The sequence shown here is derived from an EMBL/GenBank/DDBJ whole genome shotgun (WGS) entry which is preliminary data.</text>
</comment>
<evidence type="ECO:0000256" key="4">
    <source>
        <dbReference type="SAM" id="MobiDB-lite"/>
    </source>
</evidence>
<evidence type="ECO:0000256" key="3">
    <source>
        <dbReference type="ARBA" id="ARBA00038335"/>
    </source>
</evidence>
<organism evidence="6 7">
    <name type="scientific">Mycena maculata</name>
    <dbReference type="NCBI Taxonomy" id="230809"/>
    <lineage>
        <taxon>Eukaryota</taxon>
        <taxon>Fungi</taxon>
        <taxon>Dikarya</taxon>
        <taxon>Basidiomycota</taxon>
        <taxon>Agaricomycotina</taxon>
        <taxon>Agaricomycetes</taxon>
        <taxon>Agaricomycetidae</taxon>
        <taxon>Agaricales</taxon>
        <taxon>Marasmiineae</taxon>
        <taxon>Mycenaceae</taxon>
        <taxon>Mycena</taxon>
    </lineage>
</organism>
<feature type="compositionally biased region" description="Acidic residues" evidence="4">
    <location>
        <begin position="766"/>
        <end position="782"/>
    </location>
</feature>
<feature type="region of interest" description="Disordered" evidence="4">
    <location>
        <begin position="681"/>
        <end position="782"/>
    </location>
</feature>
<dbReference type="GO" id="GO:0000462">
    <property type="term" value="P:maturation of SSU-rRNA from tricistronic rRNA transcript (SSU-rRNA, 5.8S rRNA, LSU-rRNA)"/>
    <property type="evidence" value="ECO:0007669"/>
    <property type="project" value="TreeGrafter"/>
</dbReference>
<protein>
    <submittedName>
        <fullName evidence="6">WD40-repeat-containing domain protein</fullName>
    </submittedName>
</protein>
<dbReference type="Pfam" id="PF04003">
    <property type="entry name" value="Utp12"/>
    <property type="match status" value="1"/>
</dbReference>
<gene>
    <name evidence="6" type="ORF">DFH07DRAFT_747312</name>
</gene>
<evidence type="ECO:0000313" key="7">
    <source>
        <dbReference type="Proteomes" id="UP001215280"/>
    </source>
</evidence>
<proteinExistence type="inferred from homology"/>
<evidence type="ECO:0000313" key="6">
    <source>
        <dbReference type="EMBL" id="KAJ7748530.1"/>
    </source>
</evidence>
<evidence type="ECO:0000259" key="5">
    <source>
        <dbReference type="Pfam" id="PF04003"/>
    </source>
</evidence>
<comment type="subcellular location">
    <subcellularLocation>
        <location evidence="1">Nucleus</location>
    </subcellularLocation>
</comment>
<keyword evidence="2" id="KW-0539">Nucleus</keyword>
<dbReference type="Gene3D" id="2.130.10.10">
    <property type="entry name" value="YVTN repeat-like/Quinoprotein amine dehydrogenase"/>
    <property type="match status" value="2"/>
</dbReference>
<dbReference type="AlphaFoldDB" id="A0AAD7IR53"/>
<accession>A0AAD7IR53</accession>
<reference evidence="6" key="1">
    <citation type="submission" date="2023-03" db="EMBL/GenBank/DDBJ databases">
        <title>Massive genome expansion in bonnet fungi (Mycena s.s.) driven by repeated elements and novel gene families across ecological guilds.</title>
        <authorList>
            <consortium name="Lawrence Berkeley National Laboratory"/>
            <person name="Harder C.B."/>
            <person name="Miyauchi S."/>
            <person name="Viragh M."/>
            <person name="Kuo A."/>
            <person name="Thoen E."/>
            <person name="Andreopoulos B."/>
            <person name="Lu D."/>
            <person name="Skrede I."/>
            <person name="Drula E."/>
            <person name="Henrissat B."/>
            <person name="Morin E."/>
            <person name="Kohler A."/>
            <person name="Barry K."/>
            <person name="LaButti K."/>
            <person name="Morin E."/>
            <person name="Salamov A."/>
            <person name="Lipzen A."/>
            <person name="Mereny Z."/>
            <person name="Hegedus B."/>
            <person name="Baldrian P."/>
            <person name="Stursova M."/>
            <person name="Weitz H."/>
            <person name="Taylor A."/>
            <person name="Grigoriev I.V."/>
            <person name="Nagy L.G."/>
            <person name="Martin F."/>
            <person name="Kauserud H."/>
        </authorList>
    </citation>
    <scope>NUCLEOTIDE SEQUENCE</scope>
    <source>
        <strain evidence="6">CBHHK188m</strain>
    </source>
</reference>
<evidence type="ECO:0000256" key="2">
    <source>
        <dbReference type="ARBA" id="ARBA00023242"/>
    </source>
</evidence>
<keyword evidence="7" id="KW-1185">Reference proteome</keyword>
<feature type="domain" description="Small-subunit processome Utp12" evidence="5">
    <location>
        <begin position="553"/>
        <end position="670"/>
    </location>
</feature>
<dbReference type="Proteomes" id="UP001215280">
    <property type="component" value="Unassembled WGS sequence"/>
</dbReference>
<feature type="region of interest" description="Disordered" evidence="4">
    <location>
        <begin position="502"/>
        <end position="534"/>
    </location>
</feature>
<dbReference type="InterPro" id="IPR015943">
    <property type="entry name" value="WD40/YVTN_repeat-like_dom_sf"/>
</dbReference>
<dbReference type="EMBL" id="JARJLG010000089">
    <property type="protein sequence ID" value="KAJ7748530.1"/>
    <property type="molecule type" value="Genomic_DNA"/>
</dbReference>
<dbReference type="SUPFAM" id="SSF50978">
    <property type="entry name" value="WD40 repeat-like"/>
    <property type="match status" value="1"/>
</dbReference>
<dbReference type="GO" id="GO:0032040">
    <property type="term" value="C:small-subunit processome"/>
    <property type="evidence" value="ECO:0007669"/>
    <property type="project" value="UniProtKB-ARBA"/>
</dbReference>
<feature type="region of interest" description="Disordered" evidence="4">
    <location>
        <begin position="1"/>
        <end position="27"/>
    </location>
</feature>
<sequence>MASSEKSKKNRSKPPRGRPAATSSISQPVVEDASYLTALSSFSPKGNLFAFLSLAVDKHRLRVYDTATGQSVAEHVVDSARVSSLTWSNFDPSDGQRAALSDVEEPPNKKKKKKRNSQANTDGPPQIVATIEVVVLGLSDGTVLFFSPTHGRIIRTLSHSTSTDAILSVVLTENGDSAPTTWTSGADGAIRLWNAQKNDILGSWKNDDRIPYSSMAIRPTAEGDRVDVLVANHSIRLLSTSPASLTEKPTQSASFTGHASSVKHLQWDASQTPPTRFMSMAEGDRIVCIWETPEGSATEGKMVASVQLDSDARTISLSVSSPMPSERQNLLTLTASGKISIFPIPTELVPPATSSRTQHKVSTLLPRSNLSVSAKKGSSGTQVVDASFAVGIGGHIRVARIVGGVRPVFDLVQYLDDNGDFIPEVTIEDVKADLISDSHSATPNRRYTESGSVAVRSGAELGQDEEMDVLAHNAIDGDLDVDLAELSLGQRLTALSGDARLVTSSDSDDEAGPTKKSTGPRKSGQGDATVQDASVVPANSLTRTLIQALHSSDTKLLETCLAHSDQTLIRNTVRRLPPQLAVPLITACVERLGRGARAGNMKGGGGGASSQRGSALIVWVKTVLAVHSGHLMTMPDLVARLSGLHATLSSRLALQENLLSLSGRLDMVLSQIEMRSSVAPAPLAPRKGAQASRGQGKHVNRYVEGESADEDEQMDVEVEVDSGDDDGSVEDVELGGDSSEEGSEEEEDDEDEEESDGDGPTMNGFIDDEAEEYSEEDDDESE</sequence>
<feature type="compositionally biased region" description="Acidic residues" evidence="4">
    <location>
        <begin position="706"/>
        <end position="757"/>
    </location>
</feature>
<dbReference type="SMART" id="SM00320">
    <property type="entry name" value="WD40"/>
    <property type="match status" value="3"/>
</dbReference>
<dbReference type="InterPro" id="IPR007148">
    <property type="entry name" value="SSU_processome_Utp12"/>
</dbReference>
<dbReference type="InterPro" id="IPR036322">
    <property type="entry name" value="WD40_repeat_dom_sf"/>
</dbReference>
<dbReference type="PANTHER" id="PTHR44267">
    <property type="entry name" value="WD REPEAT-CONTAINING PROTEIN 43"/>
    <property type="match status" value="1"/>
</dbReference>
<feature type="region of interest" description="Disordered" evidence="4">
    <location>
        <begin position="93"/>
        <end position="124"/>
    </location>
</feature>
<comment type="similarity">
    <text evidence="3">Belongs to the UTP5 family.</text>
</comment>